<dbReference type="SUPFAM" id="SSF54637">
    <property type="entry name" value="Thioesterase/thiol ester dehydrase-isomerase"/>
    <property type="match status" value="1"/>
</dbReference>
<evidence type="ECO:0000256" key="2">
    <source>
        <dbReference type="ARBA" id="ARBA00022801"/>
    </source>
</evidence>
<proteinExistence type="inferred from homology"/>
<evidence type="ECO:0000313" key="3">
    <source>
        <dbReference type="EMBL" id="SEI71331.1"/>
    </source>
</evidence>
<gene>
    <name evidence="3" type="ORF">SAMN04487995_1831</name>
</gene>
<evidence type="ECO:0000256" key="1">
    <source>
        <dbReference type="ARBA" id="ARBA00005953"/>
    </source>
</evidence>
<evidence type="ECO:0000313" key="4">
    <source>
        <dbReference type="Proteomes" id="UP000199532"/>
    </source>
</evidence>
<dbReference type="AlphaFoldDB" id="A0A1H6SU91"/>
<dbReference type="GO" id="GO:0047617">
    <property type="term" value="F:fatty acyl-CoA hydrolase activity"/>
    <property type="evidence" value="ECO:0007669"/>
    <property type="project" value="TreeGrafter"/>
</dbReference>
<protein>
    <submittedName>
        <fullName evidence="3">Acyl-CoA thioester hydrolase</fullName>
    </submittedName>
</protein>
<dbReference type="Pfam" id="PF13279">
    <property type="entry name" value="4HBT_2"/>
    <property type="match status" value="1"/>
</dbReference>
<name>A0A1H6SU91_9BACT</name>
<organism evidence="3 4">
    <name type="scientific">Dyadobacter koreensis</name>
    <dbReference type="NCBI Taxonomy" id="408657"/>
    <lineage>
        <taxon>Bacteria</taxon>
        <taxon>Pseudomonadati</taxon>
        <taxon>Bacteroidota</taxon>
        <taxon>Cytophagia</taxon>
        <taxon>Cytophagales</taxon>
        <taxon>Spirosomataceae</taxon>
        <taxon>Dyadobacter</taxon>
    </lineage>
</organism>
<reference evidence="3 4" key="1">
    <citation type="submission" date="2016-10" db="EMBL/GenBank/DDBJ databases">
        <authorList>
            <person name="de Groot N.N."/>
        </authorList>
    </citation>
    <scope>NUCLEOTIDE SEQUENCE [LARGE SCALE GENOMIC DNA]</scope>
    <source>
        <strain evidence="3 4">DSM 19938</strain>
    </source>
</reference>
<dbReference type="EMBL" id="FNXY01000003">
    <property type="protein sequence ID" value="SEI71331.1"/>
    <property type="molecule type" value="Genomic_DNA"/>
</dbReference>
<dbReference type="STRING" id="408657.SAMN04487995_1831"/>
<dbReference type="RefSeq" id="WP_090334862.1">
    <property type="nucleotide sequence ID" value="NZ_FNXY01000003.1"/>
</dbReference>
<dbReference type="PANTHER" id="PTHR31793">
    <property type="entry name" value="4-HYDROXYBENZOYL-COA THIOESTERASE FAMILY MEMBER"/>
    <property type="match status" value="1"/>
</dbReference>
<dbReference type="Proteomes" id="UP000199532">
    <property type="component" value="Unassembled WGS sequence"/>
</dbReference>
<dbReference type="OrthoDB" id="9791529at2"/>
<dbReference type="InterPro" id="IPR029069">
    <property type="entry name" value="HotDog_dom_sf"/>
</dbReference>
<sequence>MINLEDEKSKYIFTMKLDIRWSDMDELRHVNNAVYLTYFEQARVYYFQEACQWNWKEIGVILASAHVDYLRPVVFPNPTYVYVRTSKIGTKSFEISYLITSIVNGIEELTTTGHTTMVLYDYESNKSVSIPDFLRERIRAYETVEI</sequence>
<keyword evidence="2 3" id="KW-0378">Hydrolase</keyword>
<accession>A0A1H6SU91</accession>
<comment type="similarity">
    <text evidence="1">Belongs to the 4-hydroxybenzoyl-CoA thioesterase family.</text>
</comment>
<dbReference type="PANTHER" id="PTHR31793:SF27">
    <property type="entry name" value="NOVEL THIOESTERASE SUPERFAMILY DOMAIN AND SAPOSIN A-TYPE DOMAIN CONTAINING PROTEIN (0610012H03RIK)"/>
    <property type="match status" value="1"/>
</dbReference>
<keyword evidence="4" id="KW-1185">Reference proteome</keyword>
<dbReference type="InterPro" id="IPR050563">
    <property type="entry name" value="4-hydroxybenzoyl-CoA_TE"/>
</dbReference>
<dbReference type="CDD" id="cd00586">
    <property type="entry name" value="4HBT"/>
    <property type="match status" value="1"/>
</dbReference>
<dbReference type="Gene3D" id="3.10.129.10">
    <property type="entry name" value="Hotdog Thioesterase"/>
    <property type="match status" value="1"/>
</dbReference>